<dbReference type="PANTHER" id="PTHR33209:SF2">
    <property type="entry name" value="CHROMOSOME UNDETERMINED SCAFFOLD_55, WHOLE GENOME SHOTGUN SEQUENCE"/>
    <property type="match status" value="1"/>
</dbReference>
<dbReference type="Pfam" id="PF01343">
    <property type="entry name" value="Peptidase_S49"/>
    <property type="match status" value="1"/>
</dbReference>
<dbReference type="GO" id="GO:0006508">
    <property type="term" value="P:proteolysis"/>
    <property type="evidence" value="ECO:0007669"/>
    <property type="project" value="InterPro"/>
</dbReference>
<reference evidence="2" key="1">
    <citation type="submission" date="2018-05" db="EMBL/GenBank/DDBJ databases">
        <authorList>
            <person name="Lanie J.A."/>
            <person name="Ng W.-L."/>
            <person name="Kazmierczak K.M."/>
            <person name="Andrzejewski T.M."/>
            <person name="Davidsen T.M."/>
            <person name="Wayne K.J."/>
            <person name="Tettelin H."/>
            <person name="Glass J.I."/>
            <person name="Rusch D."/>
            <person name="Podicherti R."/>
            <person name="Tsui H.-C.T."/>
            <person name="Winkler M.E."/>
        </authorList>
    </citation>
    <scope>NUCLEOTIDE SEQUENCE</scope>
</reference>
<dbReference type="AlphaFoldDB" id="A0A382EMQ7"/>
<feature type="non-terminal residue" evidence="2">
    <location>
        <position position="423"/>
    </location>
</feature>
<gene>
    <name evidence="2" type="ORF">METZ01_LOCUS204085</name>
</gene>
<protein>
    <recommendedName>
        <fullName evidence="1">Peptidase S49 domain-containing protein</fullName>
    </recommendedName>
</protein>
<proteinExistence type="predicted"/>
<sequence length="423" mass="46955">MKNIILISLFFISFSIAQEMPWGGVSVSTSDNLDAFSFNPAGLGVSRDSQGGVSFFNRNKNDETQYLFHTASRDGGFGSTFRLENSENASEYFYSLGLGFEAGNPDVLGGIQWFSEQRFRFGTLVRPVNSLSVGFTADYDQRKEDWSGFRLGGAVRPIGSKVTIGADLISYSTDFEKINTSYFAEVLPMEGLRVSLGYSPDSNSGDDEFRISVGLNFGVVDGFFSSQGSSSGFGVQKYSQNRPTMFEIKKKKKLNYVSMKLNGTFIEEPVEEKSFSLNFPGLMPSLFGGAKPLKKIQLRKWIEAVDQLTEDESINGMVIHLENIGGGFAKLAQAREALNRFKDAGKTLIVYATGISNSSYYFISMADEIYIPDLSMVDIRGLMIEVRFFKDLLDSLDIVAEVEQISPYKTAMDPFIRSTMSDE</sequence>
<feature type="domain" description="Peptidase S49" evidence="1">
    <location>
        <begin position="341"/>
        <end position="423"/>
    </location>
</feature>
<dbReference type="InterPro" id="IPR029045">
    <property type="entry name" value="ClpP/crotonase-like_dom_sf"/>
</dbReference>
<dbReference type="SUPFAM" id="SSF52096">
    <property type="entry name" value="ClpP/crotonase"/>
    <property type="match status" value="1"/>
</dbReference>
<dbReference type="Gene3D" id="3.90.226.10">
    <property type="entry name" value="2-enoyl-CoA Hydratase, Chain A, domain 1"/>
    <property type="match status" value="1"/>
</dbReference>
<dbReference type="EMBL" id="UINC01045010">
    <property type="protein sequence ID" value="SVB51231.1"/>
    <property type="molecule type" value="Genomic_DNA"/>
</dbReference>
<dbReference type="GO" id="GO:0008233">
    <property type="term" value="F:peptidase activity"/>
    <property type="evidence" value="ECO:0007669"/>
    <property type="project" value="InterPro"/>
</dbReference>
<name>A0A382EMQ7_9ZZZZ</name>
<dbReference type="InterPro" id="IPR002142">
    <property type="entry name" value="Peptidase_S49"/>
</dbReference>
<evidence type="ECO:0000259" key="1">
    <source>
        <dbReference type="Pfam" id="PF01343"/>
    </source>
</evidence>
<dbReference type="PANTHER" id="PTHR33209">
    <property type="entry name" value="PROTEASE 4"/>
    <property type="match status" value="1"/>
</dbReference>
<evidence type="ECO:0000313" key="2">
    <source>
        <dbReference type="EMBL" id="SVB51231.1"/>
    </source>
</evidence>
<accession>A0A382EMQ7</accession>
<organism evidence="2">
    <name type="scientific">marine metagenome</name>
    <dbReference type="NCBI Taxonomy" id="408172"/>
    <lineage>
        <taxon>unclassified sequences</taxon>
        <taxon>metagenomes</taxon>
        <taxon>ecological metagenomes</taxon>
    </lineage>
</organism>